<dbReference type="EMBL" id="FTLX01000001">
    <property type="protein sequence ID" value="SIP94400.1"/>
    <property type="molecule type" value="Genomic_DNA"/>
</dbReference>
<dbReference type="InterPro" id="IPR008551">
    <property type="entry name" value="TANGO2"/>
</dbReference>
<dbReference type="PANTHER" id="PTHR17985:SF8">
    <property type="entry name" value="TRANSPORT AND GOLGI ORGANIZATION PROTEIN 2 HOMOLOG"/>
    <property type="match status" value="1"/>
</dbReference>
<reference evidence="1" key="3">
    <citation type="submission" date="2017-03" db="EMBL/GenBank/DDBJ databases">
        <authorList>
            <person name="Dastager S.G."/>
            <person name="Neurgaonkar P.S."/>
            <person name="Dharne M.S."/>
        </authorList>
    </citation>
    <scope>NUCLEOTIDE SEQUENCE</scope>
    <source>
        <strain evidence="1">DSM 25145</strain>
    </source>
</reference>
<dbReference type="PANTHER" id="PTHR17985">
    <property type="entry name" value="SER/THR-RICH PROTEIN T10 IN DGCR REGION"/>
    <property type="match status" value="1"/>
</dbReference>
<evidence type="ECO:0000313" key="4">
    <source>
        <dbReference type="Proteomes" id="UP000215545"/>
    </source>
</evidence>
<protein>
    <submittedName>
        <fullName evidence="2">Uncharacterized conserved protein, contains NRDE domain</fullName>
    </submittedName>
</protein>
<proteinExistence type="predicted"/>
<dbReference type="OrthoDB" id="4380123at2"/>
<dbReference type="Gene3D" id="3.60.60.10">
    <property type="entry name" value="Penicillin V Acylase, Chain A"/>
    <property type="match status" value="1"/>
</dbReference>
<evidence type="ECO:0000313" key="3">
    <source>
        <dbReference type="Proteomes" id="UP000186385"/>
    </source>
</evidence>
<dbReference type="STRING" id="1017273.SAMN05443094_101239"/>
<dbReference type="AlphaFoldDB" id="A0A1N6NQQ7"/>
<dbReference type="Pfam" id="PF05742">
    <property type="entry name" value="TANGO2"/>
    <property type="match status" value="1"/>
</dbReference>
<dbReference type="EMBL" id="MWSK01000001">
    <property type="protein sequence ID" value="OXS80113.1"/>
    <property type="molecule type" value="Genomic_DNA"/>
</dbReference>
<accession>A0A1N6NQQ7</accession>
<name>A0A1N6NQQ7_9BACI</name>
<sequence length="249" mass="28336">MCLIAIAFQVCADKPLIVAANRDEFYARPTQASHWWKDTPILAGRDEEKGGTWMGITRNGRFCALTNYRDPHERSEGKESRGHIVRSFLESDLTAEAFLKELDREKNRYAGFNLVAGTKDELYAYGSRSNEQAFLLPPGIHAVSNAFMNTPWPKTRKIKEKIAAALHSREQLFNMLHDQTIAPDHELPETGVSIEWERLLSPIFIQSEAYGTRTSTIVELTKNNQATWIEKTVQPGKSKQEKAFSFDFN</sequence>
<keyword evidence="4" id="KW-1185">Reference proteome</keyword>
<evidence type="ECO:0000313" key="1">
    <source>
        <dbReference type="EMBL" id="OXS80113.1"/>
    </source>
</evidence>
<reference evidence="2 3" key="1">
    <citation type="submission" date="2017-01" db="EMBL/GenBank/DDBJ databases">
        <authorList>
            <person name="Mah S.A."/>
            <person name="Swanson W.J."/>
            <person name="Moy G.W."/>
            <person name="Vacquier V.D."/>
        </authorList>
    </citation>
    <scope>NUCLEOTIDE SEQUENCE [LARGE SCALE GENOMIC DNA]</scope>
    <source>
        <strain evidence="2 3">NIO-1016</strain>
    </source>
</reference>
<reference evidence="4" key="2">
    <citation type="submission" date="2017-03" db="EMBL/GenBank/DDBJ databases">
        <title>Bacillus sp. V-88(T) DSM27956, whole genome shotgun sequencing project.</title>
        <authorList>
            <person name="Dastager S.G."/>
            <person name="Neurgaonkar P.S."/>
            <person name="Dharne M.S."/>
        </authorList>
    </citation>
    <scope>NUCLEOTIDE SEQUENCE [LARGE SCALE GENOMIC DNA]</scope>
    <source>
        <strain evidence="4">DSM 25145</strain>
    </source>
</reference>
<organism evidence="2 3">
    <name type="scientific">Domibacillus enclensis</name>
    <dbReference type="NCBI Taxonomy" id="1017273"/>
    <lineage>
        <taxon>Bacteria</taxon>
        <taxon>Bacillati</taxon>
        <taxon>Bacillota</taxon>
        <taxon>Bacilli</taxon>
        <taxon>Bacillales</taxon>
        <taxon>Bacillaceae</taxon>
        <taxon>Domibacillus</taxon>
    </lineage>
</organism>
<evidence type="ECO:0000313" key="2">
    <source>
        <dbReference type="EMBL" id="SIP94400.1"/>
    </source>
</evidence>
<dbReference type="Proteomes" id="UP000186385">
    <property type="component" value="Unassembled WGS sequence"/>
</dbReference>
<dbReference type="RefSeq" id="WP_045849570.1">
    <property type="nucleotide sequence ID" value="NZ_FTLX01000001.1"/>
</dbReference>
<dbReference type="Proteomes" id="UP000215545">
    <property type="component" value="Unassembled WGS sequence"/>
</dbReference>
<gene>
    <name evidence="1" type="ORF">B1B05_01135</name>
    <name evidence="2" type="ORF">SAMN05443094_101239</name>
</gene>